<dbReference type="Proteomes" id="UP001500253">
    <property type="component" value="Unassembled WGS sequence"/>
</dbReference>
<name>A0ABP5S950_9ACTN</name>
<dbReference type="InterPro" id="IPR000944">
    <property type="entry name" value="Tscrpt_reg_Rrf2"/>
</dbReference>
<dbReference type="EMBL" id="BAAASD010000001">
    <property type="protein sequence ID" value="GAA2326450.1"/>
    <property type="molecule type" value="Genomic_DNA"/>
</dbReference>
<accession>A0ABP5S950</accession>
<evidence type="ECO:0000313" key="2">
    <source>
        <dbReference type="Proteomes" id="UP001500253"/>
    </source>
</evidence>
<gene>
    <name evidence="1" type="ORF">GCM10010246_05050</name>
</gene>
<organism evidence="1 2">
    <name type="scientific">Streptomyces cuspidosporus</name>
    <dbReference type="NCBI Taxonomy" id="66882"/>
    <lineage>
        <taxon>Bacteria</taxon>
        <taxon>Bacillati</taxon>
        <taxon>Actinomycetota</taxon>
        <taxon>Actinomycetes</taxon>
        <taxon>Kitasatosporales</taxon>
        <taxon>Streptomycetaceae</taxon>
        <taxon>Streptomyces</taxon>
    </lineage>
</organism>
<keyword evidence="2" id="KW-1185">Reference proteome</keyword>
<proteinExistence type="predicted"/>
<dbReference type="InterPro" id="IPR036388">
    <property type="entry name" value="WH-like_DNA-bd_sf"/>
</dbReference>
<dbReference type="Gene3D" id="1.10.10.10">
    <property type="entry name" value="Winged helix-like DNA-binding domain superfamily/Winged helix DNA-binding domain"/>
    <property type="match status" value="1"/>
</dbReference>
<evidence type="ECO:0008006" key="3">
    <source>
        <dbReference type="Google" id="ProtNLM"/>
    </source>
</evidence>
<evidence type="ECO:0000313" key="1">
    <source>
        <dbReference type="EMBL" id="GAA2326450.1"/>
    </source>
</evidence>
<dbReference type="SUPFAM" id="SSF46785">
    <property type="entry name" value="Winged helix' DNA-binding domain"/>
    <property type="match status" value="1"/>
</dbReference>
<dbReference type="PROSITE" id="PS51197">
    <property type="entry name" value="HTH_RRF2_2"/>
    <property type="match status" value="1"/>
</dbReference>
<reference evidence="2" key="1">
    <citation type="journal article" date="2019" name="Int. J. Syst. Evol. Microbiol.">
        <title>The Global Catalogue of Microorganisms (GCM) 10K type strain sequencing project: providing services to taxonomists for standard genome sequencing and annotation.</title>
        <authorList>
            <consortium name="The Broad Institute Genomics Platform"/>
            <consortium name="The Broad Institute Genome Sequencing Center for Infectious Disease"/>
            <person name="Wu L."/>
            <person name="Ma J."/>
        </authorList>
    </citation>
    <scope>NUCLEOTIDE SEQUENCE [LARGE SCALE GENOMIC DNA]</scope>
    <source>
        <strain evidence="2">JCM 4316</strain>
    </source>
</reference>
<protein>
    <recommendedName>
        <fullName evidence="3">Rrf2 family transcriptional regulator</fullName>
    </recommendedName>
</protein>
<dbReference type="Pfam" id="PF02082">
    <property type="entry name" value="Rrf2"/>
    <property type="match status" value="1"/>
</dbReference>
<dbReference type="InterPro" id="IPR036390">
    <property type="entry name" value="WH_DNA-bd_sf"/>
</dbReference>
<comment type="caution">
    <text evidence="1">The sequence shown here is derived from an EMBL/GenBank/DDBJ whole genome shotgun (WGS) entry which is preliminary data.</text>
</comment>
<sequence>MAQGIPHTFLDGILGDLRRGGPATSRRAGNGGYRLARPADEIAVADVIRVADAPVHRPLISRAPGCRPPVGSGGRQCAITGIRCRGQRVTGRS</sequence>